<accession>A0ABT0GCK7</accession>
<evidence type="ECO:0000256" key="1">
    <source>
        <dbReference type="ARBA" id="ARBA00004651"/>
    </source>
</evidence>
<reference evidence="11" key="1">
    <citation type="submission" date="2022-04" db="EMBL/GenBank/DDBJ databases">
        <title>Lysobacter sp. CAU 1642 isolated from sea sand.</title>
        <authorList>
            <person name="Kim W."/>
        </authorList>
    </citation>
    <scope>NUCLEOTIDE SEQUENCE</scope>
    <source>
        <strain evidence="11">CAU 1642</strain>
    </source>
</reference>
<feature type="transmembrane region" description="Helical" evidence="7">
    <location>
        <begin position="20"/>
        <end position="42"/>
    </location>
</feature>
<dbReference type="Gene3D" id="3.30.70.100">
    <property type="match status" value="1"/>
</dbReference>
<dbReference type="InterPro" id="IPR006685">
    <property type="entry name" value="MscS_channel_2nd"/>
</dbReference>
<comment type="caution">
    <text evidence="11">The sequence shown here is derived from an EMBL/GenBank/DDBJ whole genome shotgun (WGS) entry which is preliminary data.</text>
</comment>
<proteinExistence type="inferred from homology"/>
<keyword evidence="7" id="KW-0997">Cell inner membrane</keyword>
<dbReference type="SUPFAM" id="SSF50182">
    <property type="entry name" value="Sm-like ribonucleoproteins"/>
    <property type="match status" value="1"/>
</dbReference>
<dbReference type="EMBL" id="JALNMH010000001">
    <property type="protein sequence ID" value="MCK7592263.1"/>
    <property type="molecule type" value="Genomic_DNA"/>
</dbReference>
<feature type="domain" description="Mechanosensitive ion channel transmembrane helices 2/3" evidence="10">
    <location>
        <begin position="68"/>
        <end position="107"/>
    </location>
</feature>
<evidence type="ECO:0000259" key="9">
    <source>
        <dbReference type="Pfam" id="PF21082"/>
    </source>
</evidence>
<dbReference type="SUPFAM" id="SSF82689">
    <property type="entry name" value="Mechanosensitive channel protein MscS (YggB), C-terminal domain"/>
    <property type="match status" value="1"/>
</dbReference>
<dbReference type="InterPro" id="IPR010920">
    <property type="entry name" value="LSM_dom_sf"/>
</dbReference>
<evidence type="ECO:0000313" key="12">
    <source>
        <dbReference type="Proteomes" id="UP001431449"/>
    </source>
</evidence>
<organism evidence="11 12">
    <name type="scientific">Pseudomarimonas salicorniae</name>
    <dbReference type="NCBI Taxonomy" id="2933270"/>
    <lineage>
        <taxon>Bacteria</taxon>
        <taxon>Pseudomonadati</taxon>
        <taxon>Pseudomonadota</taxon>
        <taxon>Gammaproteobacteria</taxon>
        <taxon>Lysobacterales</taxon>
        <taxon>Lysobacteraceae</taxon>
        <taxon>Pseudomarimonas</taxon>
    </lineage>
</organism>
<comment type="subunit">
    <text evidence="7">Homoheptamer.</text>
</comment>
<feature type="transmembrane region" description="Helical" evidence="7">
    <location>
        <begin position="88"/>
        <end position="106"/>
    </location>
</feature>
<dbReference type="Pfam" id="PF00924">
    <property type="entry name" value="MS_channel_2nd"/>
    <property type="match status" value="1"/>
</dbReference>
<evidence type="ECO:0000259" key="10">
    <source>
        <dbReference type="Pfam" id="PF21088"/>
    </source>
</evidence>
<keyword evidence="3" id="KW-1003">Cell membrane</keyword>
<dbReference type="PANTHER" id="PTHR30221:SF1">
    <property type="entry name" value="SMALL-CONDUCTANCE MECHANOSENSITIVE CHANNEL"/>
    <property type="match status" value="1"/>
</dbReference>
<name>A0ABT0GCK7_9GAMM</name>
<comment type="function">
    <text evidence="7">Mechanosensitive channel that participates in the regulation of osmotic pressure changes within the cell, opening in response to stretch forces in the membrane lipid bilayer, without the need for other proteins. Contributes to normal resistance to hypoosmotic shock. Forms an ion channel of 1.0 nanosiemens conductance with a slight preference for anions.</text>
</comment>
<sequence length="288" mass="31377">MDQDAPLMAFLRESSDLILTYSLDGLVALILLGVGFIGGRWAQRTTERQLDRMPHVDATIKPLAGRVAKIAVLVLVLVAVLGQFGVQTSSIIALIGAAGLAIGLAFKDTLSNVASGLLLLFLRPFNVGEFVEIGDESGEVREIGLFLTRLRTADGQYVSVPNSEVASDAIINYTREPQRRMVFEVGVSYDADLDQAEEVLLKAAREDDRILADPGPQAFVSALGDSSVNFTVRAWAKQADYWPARFALLKRIKQRLDDAGIGIPFPQREVRVLNSKIKLAQVGEREAA</sequence>
<keyword evidence="4 7" id="KW-0812">Transmembrane</keyword>
<gene>
    <name evidence="11" type="ORF">M0G41_01110</name>
</gene>
<evidence type="ECO:0000256" key="4">
    <source>
        <dbReference type="ARBA" id="ARBA00022692"/>
    </source>
</evidence>
<dbReference type="Pfam" id="PF21082">
    <property type="entry name" value="MS_channel_3rd"/>
    <property type="match status" value="1"/>
</dbReference>
<comment type="subcellular location">
    <subcellularLocation>
        <location evidence="7">Cell inner membrane</location>
        <topology evidence="7">Multi-pass membrane protein</topology>
    </subcellularLocation>
    <subcellularLocation>
        <location evidence="1">Cell membrane</location>
        <topology evidence="1">Multi-pass membrane protein</topology>
    </subcellularLocation>
</comment>
<keyword evidence="7" id="KW-0407">Ion channel</keyword>
<evidence type="ECO:0000259" key="8">
    <source>
        <dbReference type="Pfam" id="PF00924"/>
    </source>
</evidence>
<feature type="transmembrane region" description="Helical" evidence="7">
    <location>
        <begin position="63"/>
        <end position="82"/>
    </location>
</feature>
<dbReference type="Proteomes" id="UP001431449">
    <property type="component" value="Unassembled WGS sequence"/>
</dbReference>
<evidence type="ECO:0000256" key="6">
    <source>
        <dbReference type="ARBA" id="ARBA00023136"/>
    </source>
</evidence>
<feature type="domain" description="Mechanosensitive ion channel MscS" evidence="8">
    <location>
        <begin position="108"/>
        <end position="175"/>
    </location>
</feature>
<dbReference type="PANTHER" id="PTHR30221">
    <property type="entry name" value="SMALL-CONDUCTANCE MECHANOSENSITIVE CHANNEL"/>
    <property type="match status" value="1"/>
</dbReference>
<evidence type="ECO:0000256" key="5">
    <source>
        <dbReference type="ARBA" id="ARBA00022989"/>
    </source>
</evidence>
<keyword evidence="7" id="KW-0813">Transport</keyword>
<dbReference type="SUPFAM" id="SSF82861">
    <property type="entry name" value="Mechanosensitive channel protein MscS (YggB), transmembrane region"/>
    <property type="match status" value="1"/>
</dbReference>
<dbReference type="InterPro" id="IPR045275">
    <property type="entry name" value="MscS_archaea/bacteria_type"/>
</dbReference>
<dbReference type="InterPro" id="IPR023408">
    <property type="entry name" value="MscS_beta-dom_sf"/>
</dbReference>
<dbReference type="Gene3D" id="1.10.287.1260">
    <property type="match status" value="1"/>
</dbReference>
<comment type="similarity">
    <text evidence="2 7">Belongs to the MscS (TC 1.A.23) family.</text>
</comment>
<evidence type="ECO:0000313" key="11">
    <source>
        <dbReference type="EMBL" id="MCK7592263.1"/>
    </source>
</evidence>
<dbReference type="InterPro" id="IPR049278">
    <property type="entry name" value="MS_channel_C"/>
</dbReference>
<evidence type="ECO:0000256" key="3">
    <source>
        <dbReference type="ARBA" id="ARBA00022475"/>
    </source>
</evidence>
<dbReference type="Gene3D" id="2.30.30.60">
    <property type="match status" value="1"/>
</dbReference>
<evidence type="ECO:0000256" key="7">
    <source>
        <dbReference type="RuleBase" id="RU369025"/>
    </source>
</evidence>
<keyword evidence="7" id="KW-0406">Ion transport</keyword>
<evidence type="ECO:0000256" key="2">
    <source>
        <dbReference type="ARBA" id="ARBA00008017"/>
    </source>
</evidence>
<keyword evidence="12" id="KW-1185">Reference proteome</keyword>
<dbReference type="InterPro" id="IPR011066">
    <property type="entry name" value="MscS_channel_C_sf"/>
</dbReference>
<dbReference type="RefSeq" id="WP_248204305.1">
    <property type="nucleotide sequence ID" value="NZ_JALNMH010000001.1"/>
</dbReference>
<dbReference type="Pfam" id="PF21088">
    <property type="entry name" value="MS_channel_1st"/>
    <property type="match status" value="1"/>
</dbReference>
<dbReference type="InterPro" id="IPR011014">
    <property type="entry name" value="MscS_channel_TM-2"/>
</dbReference>
<protein>
    <recommendedName>
        <fullName evidence="7">Small-conductance mechanosensitive channel</fullName>
    </recommendedName>
</protein>
<feature type="domain" description="Mechanosensitive ion channel MscS C-terminal" evidence="9">
    <location>
        <begin position="182"/>
        <end position="263"/>
    </location>
</feature>
<keyword evidence="6 7" id="KW-0472">Membrane</keyword>
<dbReference type="InterPro" id="IPR049142">
    <property type="entry name" value="MS_channel_1st"/>
</dbReference>
<keyword evidence="5 7" id="KW-1133">Transmembrane helix</keyword>
<comment type="caution">
    <text evidence="7">Lacks conserved residue(s) required for the propagation of feature annotation.</text>
</comment>